<gene>
    <name evidence="1" type="ORF">LRAMOSA08424</name>
</gene>
<accession>A0A077WE31</accession>
<reference evidence="1" key="1">
    <citation type="journal article" date="2014" name="Genome Announc.">
        <title>De novo whole-genome sequence and genome annotation of Lichtheimia ramosa.</title>
        <authorList>
            <person name="Linde J."/>
            <person name="Schwartze V."/>
            <person name="Binder U."/>
            <person name="Lass-Florl C."/>
            <person name="Voigt K."/>
            <person name="Horn F."/>
        </authorList>
    </citation>
    <scope>NUCLEOTIDE SEQUENCE</scope>
    <source>
        <strain evidence="1">JMRC FSU:6197</strain>
    </source>
</reference>
<dbReference type="EMBL" id="LK023318">
    <property type="protein sequence ID" value="CDS05896.1"/>
    <property type="molecule type" value="Genomic_DNA"/>
</dbReference>
<proteinExistence type="predicted"/>
<organism evidence="1">
    <name type="scientific">Lichtheimia ramosa</name>
    <dbReference type="NCBI Taxonomy" id="688394"/>
    <lineage>
        <taxon>Eukaryota</taxon>
        <taxon>Fungi</taxon>
        <taxon>Fungi incertae sedis</taxon>
        <taxon>Mucoromycota</taxon>
        <taxon>Mucoromycotina</taxon>
        <taxon>Mucoromycetes</taxon>
        <taxon>Mucorales</taxon>
        <taxon>Lichtheimiaceae</taxon>
        <taxon>Lichtheimia</taxon>
    </lineage>
</organism>
<dbReference type="AlphaFoldDB" id="A0A077WE31"/>
<protein>
    <submittedName>
        <fullName evidence="1">Uncharacterized protein</fullName>
    </submittedName>
</protein>
<sequence length="104" mass="12382">MFRPWTSINNYDISSRSISPKQYDLIGVNGEVFVMNCLKIAKTTINRKWYQFMDYDHSLQMTALRYKGAEYDRYMIGDDGFIYDTQPAGEYSPPYYRMAKTNQW</sequence>
<evidence type="ECO:0000313" key="1">
    <source>
        <dbReference type="EMBL" id="CDS05896.1"/>
    </source>
</evidence>
<name>A0A077WE31_9FUNG</name>